<dbReference type="EMBL" id="EQ999973">
    <property type="protein sequence ID" value="EEQ84164.2"/>
    <property type="molecule type" value="Genomic_DNA"/>
</dbReference>
<dbReference type="GeneID" id="69023648"/>
<evidence type="ECO:0000313" key="2">
    <source>
        <dbReference type="EMBL" id="EEQ84164.2"/>
    </source>
</evidence>
<reference evidence="3" key="1">
    <citation type="journal article" date="2015" name="PLoS Genet.">
        <title>The dynamic genome and transcriptome of the human fungal pathogen Blastomyces and close relative Emmonsia.</title>
        <authorList>
            <person name="Munoz J.F."/>
            <person name="Gauthier G.M."/>
            <person name="Desjardins C.A."/>
            <person name="Gallo J.E."/>
            <person name="Holder J."/>
            <person name="Sullivan T.D."/>
            <person name="Marty A.J."/>
            <person name="Carmen J.C."/>
            <person name="Chen Z."/>
            <person name="Ding L."/>
            <person name="Gujja S."/>
            <person name="Magrini V."/>
            <person name="Misas E."/>
            <person name="Mitreva M."/>
            <person name="Priest M."/>
            <person name="Saif S."/>
            <person name="Whiston E.A."/>
            <person name="Young S."/>
            <person name="Zeng Q."/>
            <person name="Goldman W.E."/>
            <person name="Mardis E.R."/>
            <person name="Taylor J.W."/>
            <person name="McEwen J.G."/>
            <person name="Clay O.K."/>
            <person name="Klein B.S."/>
            <person name="Cuomo C.A."/>
        </authorList>
    </citation>
    <scope>NUCLEOTIDE SEQUENCE [LARGE SCALE GENOMIC DNA]</scope>
    <source>
        <strain evidence="3">ER-3 / ATCC MYA-2586</strain>
    </source>
</reference>
<dbReference type="RefSeq" id="XP_045272202.1">
    <property type="nucleotide sequence ID" value="XM_045416489.1"/>
</dbReference>
<gene>
    <name evidence="2" type="ORF">BDCG_00969</name>
</gene>
<proteinExistence type="predicted"/>
<protein>
    <submittedName>
        <fullName evidence="2">Uncharacterized protein</fullName>
    </submittedName>
</protein>
<keyword evidence="3" id="KW-1185">Reference proteome</keyword>
<dbReference type="Proteomes" id="UP000002039">
    <property type="component" value="Unassembled WGS sequence"/>
</dbReference>
<evidence type="ECO:0000256" key="1">
    <source>
        <dbReference type="SAM" id="MobiDB-lite"/>
    </source>
</evidence>
<feature type="region of interest" description="Disordered" evidence="1">
    <location>
        <begin position="54"/>
        <end position="83"/>
    </location>
</feature>
<accession>A0ABP2EMF1</accession>
<name>A0ABP2EMF1_AJEDR</name>
<organism evidence="2 3">
    <name type="scientific">Ajellomyces dermatitidis (strain ER-3 / ATCC MYA-2586)</name>
    <name type="common">Blastomyces dermatitidis</name>
    <dbReference type="NCBI Taxonomy" id="559297"/>
    <lineage>
        <taxon>Eukaryota</taxon>
        <taxon>Fungi</taxon>
        <taxon>Dikarya</taxon>
        <taxon>Ascomycota</taxon>
        <taxon>Pezizomycotina</taxon>
        <taxon>Eurotiomycetes</taxon>
        <taxon>Eurotiomycetidae</taxon>
        <taxon>Onygenales</taxon>
        <taxon>Ajellomycetaceae</taxon>
        <taxon>Blastomyces</taxon>
    </lineage>
</organism>
<sequence length="319" mass="35436">MGDEAEQSNFQTFAQCCPQPPVKARTKRATTCDHSWSGDGELFSLSLRNSPHAAPEKKAVISKTATTARNKGRKKTGDRAGPRDPKVCLMRGFPFVGFSAVAENCSAEQYNIASSAACILDAFVRGGRNWAEQQPAAESPEARQRAATTQYERDTFVIWYCAAELARVQKDGAINLAPVYLFLYSSYQTSLVIHSTIAKGNSATQHACFIFRSPEVYISTPCNHLLALRPLSSSLSQKVIHYSPYSAKWKLGRLNRLDHSRSRSHGMKSTWLKRSNDEECLEDATASKLFSVHAMAISNEFNPYEAQKIGIWFQPDVVD</sequence>
<evidence type="ECO:0000313" key="3">
    <source>
        <dbReference type="Proteomes" id="UP000002039"/>
    </source>
</evidence>